<dbReference type="Proteomes" id="UP000887540">
    <property type="component" value="Unplaced"/>
</dbReference>
<keyword evidence="3" id="KW-1185">Reference proteome</keyword>
<dbReference type="GO" id="GO:0005737">
    <property type="term" value="C:cytoplasm"/>
    <property type="evidence" value="ECO:0007669"/>
    <property type="project" value="TreeGrafter"/>
</dbReference>
<feature type="compositionally biased region" description="Pro residues" evidence="2">
    <location>
        <begin position="24"/>
        <end position="38"/>
    </location>
</feature>
<sequence>MSTTTSQSSEAERTTPSPSLVNPSPIPPLPSAPPPIPPRSSNAPLPQLNGLQRGISQEEQEVRRKISQLNCNGPEVKENHMTGPELPKTDRRMSVETQSRFDASMGMTPAEFRRRGRQMVDYIADYMENVHNRRVVPSIEPGYLRELIPPAPPKYAEQYEKVMQDFENYIMPGLLERAKSILHIENP</sequence>
<organism evidence="3 4">
    <name type="scientific">Acrobeloides nanus</name>
    <dbReference type="NCBI Taxonomy" id="290746"/>
    <lineage>
        <taxon>Eukaryota</taxon>
        <taxon>Metazoa</taxon>
        <taxon>Ecdysozoa</taxon>
        <taxon>Nematoda</taxon>
        <taxon>Chromadorea</taxon>
        <taxon>Rhabditida</taxon>
        <taxon>Tylenchina</taxon>
        <taxon>Cephalobomorpha</taxon>
        <taxon>Cephaloboidea</taxon>
        <taxon>Cephalobidae</taxon>
        <taxon>Acrobeloides</taxon>
    </lineage>
</organism>
<dbReference type="WBParaSite" id="ACRNAN_scaffold14504.g33038.t1">
    <property type="protein sequence ID" value="ACRNAN_scaffold14504.g33038.t1"/>
    <property type="gene ID" value="ACRNAN_scaffold14504.g33038"/>
</dbReference>
<dbReference type="GO" id="GO:0016831">
    <property type="term" value="F:carboxy-lyase activity"/>
    <property type="evidence" value="ECO:0007669"/>
    <property type="project" value="UniProtKB-KW"/>
</dbReference>
<name>A0A914CTQ9_9BILA</name>
<evidence type="ECO:0000313" key="4">
    <source>
        <dbReference type="WBParaSite" id="ACRNAN_scaffold14504.g33038.t1"/>
    </source>
</evidence>
<dbReference type="SUPFAM" id="SSF53383">
    <property type="entry name" value="PLP-dependent transferases"/>
    <property type="match status" value="1"/>
</dbReference>
<keyword evidence="1" id="KW-0456">Lyase</keyword>
<evidence type="ECO:0000256" key="1">
    <source>
        <dbReference type="ARBA" id="ARBA00022793"/>
    </source>
</evidence>
<dbReference type="InterPro" id="IPR015424">
    <property type="entry name" value="PyrdxlP-dep_Trfase"/>
</dbReference>
<dbReference type="InterPro" id="IPR010977">
    <property type="entry name" value="Aromatic_deC"/>
</dbReference>
<feature type="region of interest" description="Disordered" evidence="2">
    <location>
        <begin position="1"/>
        <end position="93"/>
    </location>
</feature>
<dbReference type="AlphaFoldDB" id="A0A914CTQ9"/>
<proteinExistence type="predicted"/>
<protein>
    <submittedName>
        <fullName evidence="4">Uncharacterized protein</fullName>
    </submittedName>
</protein>
<evidence type="ECO:0000313" key="3">
    <source>
        <dbReference type="Proteomes" id="UP000887540"/>
    </source>
</evidence>
<keyword evidence="1" id="KW-0210">Decarboxylase</keyword>
<evidence type="ECO:0000256" key="2">
    <source>
        <dbReference type="SAM" id="MobiDB-lite"/>
    </source>
</evidence>
<dbReference type="GO" id="GO:0006520">
    <property type="term" value="P:amino acid metabolic process"/>
    <property type="evidence" value="ECO:0007669"/>
    <property type="project" value="InterPro"/>
</dbReference>
<dbReference type="PRINTS" id="PR00800">
    <property type="entry name" value="YHDCRBOXLASE"/>
</dbReference>
<dbReference type="PANTHER" id="PTHR11999:SF70">
    <property type="entry name" value="MIP05841P"/>
    <property type="match status" value="1"/>
</dbReference>
<reference evidence="4" key="1">
    <citation type="submission" date="2022-11" db="UniProtKB">
        <authorList>
            <consortium name="WormBaseParasite"/>
        </authorList>
    </citation>
    <scope>IDENTIFICATION</scope>
</reference>
<accession>A0A914CTQ9</accession>
<dbReference type="PANTHER" id="PTHR11999">
    <property type="entry name" value="GROUP II PYRIDOXAL-5-PHOSPHATE DECARBOXYLASE"/>
    <property type="match status" value="1"/>
</dbReference>
<dbReference type="Gene3D" id="1.20.1340.10">
    <property type="entry name" value="dopa decarboxylase, N-terminal domain"/>
    <property type="match status" value="1"/>
</dbReference>